<dbReference type="SUPFAM" id="SSF144232">
    <property type="entry name" value="HIT/MYND zinc finger-like"/>
    <property type="match status" value="1"/>
</dbReference>
<organism evidence="7 8">
    <name type="scientific">Sparassis crispa</name>
    <dbReference type="NCBI Taxonomy" id="139825"/>
    <lineage>
        <taxon>Eukaryota</taxon>
        <taxon>Fungi</taxon>
        <taxon>Dikarya</taxon>
        <taxon>Basidiomycota</taxon>
        <taxon>Agaricomycotina</taxon>
        <taxon>Agaricomycetes</taxon>
        <taxon>Polyporales</taxon>
        <taxon>Sparassidaceae</taxon>
        <taxon>Sparassis</taxon>
    </lineage>
</organism>
<dbReference type="RefSeq" id="XP_027616980.1">
    <property type="nucleotide sequence ID" value="XM_027761179.1"/>
</dbReference>
<dbReference type="OrthoDB" id="2931494at2759"/>
<comment type="caution">
    <text evidence="7">The sequence shown here is derived from an EMBL/GenBank/DDBJ whole genome shotgun (WGS) entry which is preliminary data.</text>
</comment>
<dbReference type="Proteomes" id="UP000287166">
    <property type="component" value="Unassembled WGS sequence"/>
</dbReference>
<dbReference type="AlphaFoldDB" id="A0A401GV05"/>
<protein>
    <recommendedName>
        <fullName evidence="6">MYND-type domain-containing protein</fullName>
    </recommendedName>
</protein>
<evidence type="ECO:0000256" key="1">
    <source>
        <dbReference type="ARBA" id="ARBA00022723"/>
    </source>
</evidence>
<evidence type="ECO:0000256" key="4">
    <source>
        <dbReference type="PROSITE-ProRule" id="PRU00134"/>
    </source>
</evidence>
<dbReference type="EMBL" id="BFAD01000008">
    <property type="protein sequence ID" value="GBE86067.1"/>
    <property type="molecule type" value="Genomic_DNA"/>
</dbReference>
<dbReference type="PROSITE" id="PS50865">
    <property type="entry name" value="ZF_MYND_2"/>
    <property type="match status" value="1"/>
</dbReference>
<feature type="region of interest" description="Disordered" evidence="5">
    <location>
        <begin position="40"/>
        <end position="61"/>
    </location>
</feature>
<keyword evidence="3" id="KW-0862">Zinc</keyword>
<dbReference type="InParanoid" id="A0A401GV05"/>
<evidence type="ECO:0000259" key="6">
    <source>
        <dbReference type="PROSITE" id="PS50865"/>
    </source>
</evidence>
<dbReference type="PROSITE" id="PS01360">
    <property type="entry name" value="ZF_MYND_1"/>
    <property type="match status" value="1"/>
</dbReference>
<dbReference type="STRING" id="139825.A0A401GV05"/>
<gene>
    <name evidence="7" type="ORF">SCP_0805910</name>
</gene>
<name>A0A401GV05_9APHY</name>
<feature type="compositionally biased region" description="Polar residues" evidence="5">
    <location>
        <begin position="46"/>
        <end position="61"/>
    </location>
</feature>
<evidence type="ECO:0000256" key="2">
    <source>
        <dbReference type="ARBA" id="ARBA00022771"/>
    </source>
</evidence>
<evidence type="ECO:0000256" key="5">
    <source>
        <dbReference type="SAM" id="MobiDB-lite"/>
    </source>
</evidence>
<evidence type="ECO:0000313" key="8">
    <source>
        <dbReference type="Proteomes" id="UP000287166"/>
    </source>
</evidence>
<keyword evidence="8" id="KW-1185">Reference proteome</keyword>
<evidence type="ECO:0000313" key="7">
    <source>
        <dbReference type="EMBL" id="GBE86067.1"/>
    </source>
</evidence>
<keyword evidence="1" id="KW-0479">Metal-binding</keyword>
<accession>A0A401GV05</accession>
<dbReference type="GeneID" id="38782984"/>
<sequence>MNGSVVPAAHTGVYRVQYVLTNLFSNVQLPDIQSVREDAELAPSLRESQSSDRSTPVMTDGSTGKVILDPVSDGLLYNHFLPNLFKWSFFVHTDDVPDDLLKECVWALEMFILELIESSDAQLRAMGHITRRTADSKMAYAKNAMIMHAKFKAAIHMLKPTINRAADAVTHLKHVVEVVKSTSGSDLYSGNRDLFVTYAEALLCNGEENEAQTVLERVLKVEDPSPEGLLYLVKAKALVSRVYRSHGLEQKALKHEEWLVKWFRKNPHFLPENLMQELLMPAGEPSTVLEALGGPEWLDNRQHTDKTVHRLSKQCRQCGAREPIVKLSLCSGCKTIYYCSSACQKQNWPYHKAGCKDKAELHDRLAKLAVSQPSAAQKEKDFHAWLEICNQTAFHHALGLRRDPSRGRTHIIFQEVVYTPKASAQVRLKFRILRCGVFLIADVLGEIERLMNLNAGEGMEYVKSIFDEMDSTGMRGRGVMFLVLSYGRGVRPWLGGDAAPSPFLQSQPYDPDWRTALNPTMPPVKIELAGGKIQDAENDV</sequence>
<dbReference type="GO" id="GO:0008270">
    <property type="term" value="F:zinc ion binding"/>
    <property type="evidence" value="ECO:0007669"/>
    <property type="project" value="UniProtKB-KW"/>
</dbReference>
<evidence type="ECO:0000256" key="3">
    <source>
        <dbReference type="ARBA" id="ARBA00022833"/>
    </source>
</evidence>
<dbReference type="Gene3D" id="6.10.140.2220">
    <property type="match status" value="1"/>
</dbReference>
<keyword evidence="2 4" id="KW-0863">Zinc-finger</keyword>
<reference evidence="7 8" key="1">
    <citation type="journal article" date="2018" name="Sci. Rep.">
        <title>Genome sequence of the cauliflower mushroom Sparassis crispa (Hanabiratake) and its association with beneficial usage.</title>
        <authorList>
            <person name="Kiyama R."/>
            <person name="Furutani Y."/>
            <person name="Kawaguchi K."/>
            <person name="Nakanishi T."/>
        </authorList>
    </citation>
    <scope>NUCLEOTIDE SEQUENCE [LARGE SCALE GENOMIC DNA]</scope>
</reference>
<feature type="domain" description="MYND-type" evidence="6">
    <location>
        <begin position="315"/>
        <end position="355"/>
    </location>
</feature>
<proteinExistence type="predicted"/>
<dbReference type="InterPro" id="IPR002893">
    <property type="entry name" value="Znf_MYND"/>
</dbReference>
<dbReference type="Pfam" id="PF01753">
    <property type="entry name" value="zf-MYND"/>
    <property type="match status" value="1"/>
</dbReference>